<dbReference type="Proteomes" id="UP001176960">
    <property type="component" value="Unassembled WGS sequence"/>
</dbReference>
<dbReference type="Pfam" id="PF02195">
    <property type="entry name" value="ParB_N"/>
    <property type="match status" value="1"/>
</dbReference>
<dbReference type="SUPFAM" id="SSF110849">
    <property type="entry name" value="ParB/Sulfiredoxin"/>
    <property type="match status" value="1"/>
</dbReference>
<evidence type="ECO:0000313" key="2">
    <source>
        <dbReference type="EMBL" id="CAI9120469.1"/>
    </source>
</evidence>
<proteinExistence type="predicted"/>
<dbReference type="InterPro" id="IPR036086">
    <property type="entry name" value="ParB/Sulfiredoxin_sf"/>
</dbReference>
<dbReference type="Gene3D" id="1.10.10.2830">
    <property type="match status" value="1"/>
</dbReference>
<dbReference type="PANTHER" id="PTHR33375">
    <property type="entry name" value="CHROMOSOME-PARTITIONING PROTEIN PARB-RELATED"/>
    <property type="match status" value="1"/>
</dbReference>
<dbReference type="Gene3D" id="3.90.1530.30">
    <property type="match status" value="1"/>
</dbReference>
<dbReference type="SMART" id="SM00470">
    <property type="entry name" value="ParB"/>
    <property type="match status" value="1"/>
</dbReference>
<feature type="domain" description="ParB-like N-terminal" evidence="1">
    <location>
        <begin position="4"/>
        <end position="92"/>
    </location>
</feature>
<dbReference type="GO" id="GO:0007059">
    <property type="term" value="P:chromosome segregation"/>
    <property type="evidence" value="ECO:0007669"/>
    <property type="project" value="TreeGrafter"/>
</dbReference>
<evidence type="ECO:0000259" key="1">
    <source>
        <dbReference type="SMART" id="SM00470"/>
    </source>
</evidence>
<evidence type="ECO:0000313" key="3">
    <source>
        <dbReference type="Proteomes" id="UP001176960"/>
    </source>
</evidence>
<comment type="caution">
    <text evidence="2">The sequence shown here is derived from an EMBL/GenBank/DDBJ whole genome shotgun (WGS) entry which is preliminary data.</text>
</comment>
<organism evidence="2 3">
    <name type="scientific">Brytella acorum</name>
    <dbReference type="NCBI Taxonomy" id="2959299"/>
    <lineage>
        <taxon>Bacteria</taxon>
        <taxon>Pseudomonadati</taxon>
        <taxon>Pseudomonadota</taxon>
        <taxon>Alphaproteobacteria</taxon>
        <taxon>Acetobacterales</taxon>
        <taxon>Acetobacteraceae</taxon>
        <taxon>Brytella</taxon>
    </lineage>
</organism>
<dbReference type="PANTHER" id="PTHR33375:SF1">
    <property type="entry name" value="CHROMOSOME-PARTITIONING PROTEIN PARB-RELATED"/>
    <property type="match status" value="1"/>
</dbReference>
<dbReference type="EMBL" id="CATKSH010000006">
    <property type="protein sequence ID" value="CAI9120469.1"/>
    <property type="molecule type" value="Genomic_DNA"/>
</dbReference>
<keyword evidence="3" id="KW-1185">Reference proteome</keyword>
<dbReference type="InterPro" id="IPR003115">
    <property type="entry name" value="ParB_N"/>
</dbReference>
<name>A0AA35UQW3_9PROT</name>
<dbReference type="GO" id="GO:0045881">
    <property type="term" value="P:positive regulation of sporulation resulting in formation of a cellular spore"/>
    <property type="evidence" value="ECO:0007669"/>
    <property type="project" value="TreeGrafter"/>
</dbReference>
<dbReference type="GO" id="GO:0005694">
    <property type="term" value="C:chromosome"/>
    <property type="evidence" value="ECO:0007669"/>
    <property type="project" value="TreeGrafter"/>
</dbReference>
<dbReference type="CDD" id="cd16409">
    <property type="entry name" value="ParB_N_like"/>
    <property type="match status" value="1"/>
</dbReference>
<dbReference type="AlphaFoldDB" id="A0AA35UQW3"/>
<protein>
    <submittedName>
        <fullName evidence="2">ParB N-terminal domain-containing protein</fullName>
    </submittedName>
</protein>
<accession>A0AA35UQW3</accession>
<reference evidence="2" key="1">
    <citation type="submission" date="2023-03" db="EMBL/GenBank/DDBJ databases">
        <authorList>
            <person name="Cleenwerck I."/>
        </authorList>
    </citation>
    <scope>NUCLEOTIDE SEQUENCE</scope>
    <source>
        <strain evidence="2">LMG 32879</strain>
    </source>
</reference>
<sequence>MNVQELPISAIDQSGRLRAVDPDYVALLASSIEDHGLRQPIEVRKTGRNKYALVSGCHRLNAAILLQHESILANVVEADDLQAQLLEIDENLFRRELSPLDRATFLARRKEVYEELHPETKQGGDRKSDQTDKLVRLIPTFTEATAEKLGLDARTIRRSVARHTNIPTDVREKISGTWLADSGSQLDALAALAPDMQRAVADFVAQWPGVRQVKEIVRQISNRPREPKAGKLEKFLAFFRKCDSDERQAIVEYAAEQMPAVAFEAAWDKASDYNKRSIVDLIAPSLPGFAVSEAA</sequence>
<dbReference type="InterPro" id="IPR050336">
    <property type="entry name" value="Chromosome_partition/occlusion"/>
</dbReference>
<gene>
    <name evidence="2" type="ORF">LMG32879_001302</name>
</gene>
<dbReference type="RefSeq" id="WP_289843542.1">
    <property type="nucleotide sequence ID" value="NZ_CATKSH010000006.1"/>
</dbReference>